<keyword evidence="1" id="KW-0732">Signal</keyword>
<reference evidence="2" key="1">
    <citation type="journal article" date="2020" name="Stud. Mycol.">
        <title>101 Dothideomycetes genomes: a test case for predicting lifestyles and emergence of pathogens.</title>
        <authorList>
            <person name="Haridas S."/>
            <person name="Albert R."/>
            <person name="Binder M."/>
            <person name="Bloem J."/>
            <person name="Labutti K."/>
            <person name="Salamov A."/>
            <person name="Andreopoulos B."/>
            <person name="Baker S."/>
            <person name="Barry K."/>
            <person name="Bills G."/>
            <person name="Bluhm B."/>
            <person name="Cannon C."/>
            <person name="Castanera R."/>
            <person name="Culley D."/>
            <person name="Daum C."/>
            <person name="Ezra D."/>
            <person name="Gonzalez J."/>
            <person name="Henrissat B."/>
            <person name="Kuo A."/>
            <person name="Liang C."/>
            <person name="Lipzen A."/>
            <person name="Lutzoni F."/>
            <person name="Magnuson J."/>
            <person name="Mondo S."/>
            <person name="Nolan M."/>
            <person name="Ohm R."/>
            <person name="Pangilinan J."/>
            <person name="Park H.-J."/>
            <person name="Ramirez L."/>
            <person name="Alfaro M."/>
            <person name="Sun H."/>
            <person name="Tritt A."/>
            <person name="Yoshinaga Y."/>
            <person name="Zwiers L.-H."/>
            <person name="Turgeon B."/>
            <person name="Goodwin S."/>
            <person name="Spatafora J."/>
            <person name="Crous P."/>
            <person name="Grigoriev I."/>
        </authorList>
    </citation>
    <scope>NUCLEOTIDE SEQUENCE</scope>
    <source>
        <strain evidence="2">CBS 125425</strain>
    </source>
</reference>
<dbReference type="OrthoDB" id="5198706at2759"/>
<dbReference type="InterPro" id="IPR024079">
    <property type="entry name" value="MetalloPept_cat_dom_sf"/>
</dbReference>
<gene>
    <name evidence="2" type="ORF">EJ04DRAFT_548493</name>
</gene>
<sequence length="310" mass="34377">MVALLSSLAFLLPLVSAVEIGVDKTSCTAAKRFSPLNMARLEVMDLAAVAAEKAHTLAQTNIAAAWLAGNLVDEQIFRTYQIFQTFFPLDGHGQQLTQASIQTVAIGKLTSILLDKFINFHNNLNNPAFGPGTIQIWCGDRHIEQRQVGTDANGQPILRYFDTDKVPEVEMHHTFQKCADLPTTNAYAFNGGSDIIVCDYAWRRKKQDLYVISGFRRNPQSIQAGDSLDDYSLITGTLAHELFHTYMGFHNDHQVVFNGQMVGAYGTWGVMELAQQAPANTLDNCESIMLAAIAMFLDGWRWHEGYATAL</sequence>
<dbReference type="EMBL" id="ML996100">
    <property type="protein sequence ID" value="KAF2740472.1"/>
    <property type="molecule type" value="Genomic_DNA"/>
</dbReference>
<feature type="signal peptide" evidence="1">
    <location>
        <begin position="1"/>
        <end position="17"/>
    </location>
</feature>
<dbReference type="GO" id="GO:0008237">
    <property type="term" value="F:metallopeptidase activity"/>
    <property type="evidence" value="ECO:0007669"/>
    <property type="project" value="InterPro"/>
</dbReference>
<dbReference type="AlphaFoldDB" id="A0A9P4V5C0"/>
<feature type="chain" id="PRO_5040214665" evidence="1">
    <location>
        <begin position="18"/>
        <end position="310"/>
    </location>
</feature>
<dbReference type="Proteomes" id="UP000799444">
    <property type="component" value="Unassembled WGS sequence"/>
</dbReference>
<proteinExistence type="predicted"/>
<name>A0A9P4V5C0_9PLEO</name>
<organism evidence="2 3">
    <name type="scientific">Polyplosphaeria fusca</name>
    <dbReference type="NCBI Taxonomy" id="682080"/>
    <lineage>
        <taxon>Eukaryota</taxon>
        <taxon>Fungi</taxon>
        <taxon>Dikarya</taxon>
        <taxon>Ascomycota</taxon>
        <taxon>Pezizomycotina</taxon>
        <taxon>Dothideomycetes</taxon>
        <taxon>Pleosporomycetidae</taxon>
        <taxon>Pleosporales</taxon>
        <taxon>Tetraplosphaeriaceae</taxon>
        <taxon>Polyplosphaeria</taxon>
    </lineage>
</organism>
<accession>A0A9P4V5C0</accession>
<protein>
    <submittedName>
        <fullName evidence="2">Uncharacterized protein</fullName>
    </submittedName>
</protein>
<comment type="caution">
    <text evidence="2">The sequence shown here is derived from an EMBL/GenBank/DDBJ whole genome shotgun (WGS) entry which is preliminary data.</text>
</comment>
<evidence type="ECO:0000313" key="2">
    <source>
        <dbReference type="EMBL" id="KAF2740472.1"/>
    </source>
</evidence>
<evidence type="ECO:0000313" key="3">
    <source>
        <dbReference type="Proteomes" id="UP000799444"/>
    </source>
</evidence>
<evidence type="ECO:0000256" key="1">
    <source>
        <dbReference type="SAM" id="SignalP"/>
    </source>
</evidence>
<keyword evidence="3" id="KW-1185">Reference proteome</keyword>
<dbReference type="Gene3D" id="3.40.390.10">
    <property type="entry name" value="Collagenase (Catalytic Domain)"/>
    <property type="match status" value="1"/>
</dbReference>